<feature type="compositionally biased region" description="Basic and acidic residues" evidence="1">
    <location>
        <begin position="187"/>
        <end position="209"/>
    </location>
</feature>
<accession>A0A2J6PS27</accession>
<feature type="region of interest" description="Disordered" evidence="1">
    <location>
        <begin position="154"/>
        <end position="209"/>
    </location>
</feature>
<evidence type="ECO:0000313" key="2">
    <source>
        <dbReference type="EMBL" id="PMD16823.1"/>
    </source>
</evidence>
<keyword evidence="3" id="KW-1185">Reference proteome</keyword>
<dbReference type="Proteomes" id="UP000235672">
    <property type="component" value="Unassembled WGS sequence"/>
</dbReference>
<dbReference type="AlphaFoldDB" id="A0A2J6PS27"/>
<reference evidence="2 3" key="1">
    <citation type="submission" date="2016-05" db="EMBL/GenBank/DDBJ databases">
        <title>A degradative enzymes factory behind the ericoid mycorrhizal symbiosis.</title>
        <authorList>
            <consortium name="DOE Joint Genome Institute"/>
            <person name="Martino E."/>
            <person name="Morin E."/>
            <person name="Grelet G."/>
            <person name="Kuo A."/>
            <person name="Kohler A."/>
            <person name="Daghino S."/>
            <person name="Barry K."/>
            <person name="Choi C."/>
            <person name="Cichocki N."/>
            <person name="Clum A."/>
            <person name="Copeland A."/>
            <person name="Hainaut M."/>
            <person name="Haridas S."/>
            <person name="Labutti K."/>
            <person name="Lindquist E."/>
            <person name="Lipzen A."/>
            <person name="Khouja H.-R."/>
            <person name="Murat C."/>
            <person name="Ohm R."/>
            <person name="Olson A."/>
            <person name="Spatafora J."/>
            <person name="Veneault-Fourrey C."/>
            <person name="Henrissat B."/>
            <person name="Grigoriev I."/>
            <person name="Martin F."/>
            <person name="Perotto S."/>
        </authorList>
    </citation>
    <scope>NUCLEOTIDE SEQUENCE [LARGE SCALE GENOMIC DNA]</scope>
    <source>
        <strain evidence="2 3">UAMH 7357</strain>
    </source>
</reference>
<organism evidence="2 3">
    <name type="scientific">Hyaloscypha hepaticicola</name>
    <dbReference type="NCBI Taxonomy" id="2082293"/>
    <lineage>
        <taxon>Eukaryota</taxon>
        <taxon>Fungi</taxon>
        <taxon>Dikarya</taxon>
        <taxon>Ascomycota</taxon>
        <taxon>Pezizomycotina</taxon>
        <taxon>Leotiomycetes</taxon>
        <taxon>Helotiales</taxon>
        <taxon>Hyaloscyphaceae</taxon>
        <taxon>Hyaloscypha</taxon>
    </lineage>
</organism>
<proteinExistence type="predicted"/>
<gene>
    <name evidence="2" type="ORF">NA56DRAFT_708394</name>
</gene>
<dbReference type="EMBL" id="KZ613503">
    <property type="protein sequence ID" value="PMD16823.1"/>
    <property type="molecule type" value="Genomic_DNA"/>
</dbReference>
<feature type="compositionally biased region" description="Basic and acidic residues" evidence="1">
    <location>
        <begin position="154"/>
        <end position="178"/>
    </location>
</feature>
<name>A0A2J6PS27_9HELO</name>
<protein>
    <submittedName>
        <fullName evidence="2">Uncharacterized protein</fullName>
    </submittedName>
</protein>
<evidence type="ECO:0000256" key="1">
    <source>
        <dbReference type="SAM" id="MobiDB-lite"/>
    </source>
</evidence>
<evidence type="ECO:0000313" key="3">
    <source>
        <dbReference type="Proteomes" id="UP000235672"/>
    </source>
</evidence>
<sequence>MESWIWHEPYKILGVAKDSKLPEIQTAHRKWFLSHANLAIDRTCRWTMIDESQLVQKATGSSAMIFADHRPTSYERSIPGISTLMAVAPKSYQNVFDEYERETWKGLSSYELASDGDQKLQFTRDEEHLMGTEEMKETRDTAKTFAGIVGFRKEKPEEKVRRQALQDEADRQAAEQERKRRARKERKAREKEEARNRAGEEHQRRQNGQ</sequence>
<dbReference type="STRING" id="1745343.A0A2J6PS27"/>